<evidence type="ECO:0000256" key="1">
    <source>
        <dbReference type="SAM" id="Phobius"/>
    </source>
</evidence>
<dbReference type="InterPro" id="IPR036259">
    <property type="entry name" value="MFS_trans_sf"/>
</dbReference>
<accession>A0ABN3UCW6</accession>
<proteinExistence type="predicted"/>
<comment type="caution">
    <text evidence="2">The sequence shown here is derived from an EMBL/GenBank/DDBJ whole genome shotgun (WGS) entry which is preliminary data.</text>
</comment>
<evidence type="ECO:0008006" key="4">
    <source>
        <dbReference type="Google" id="ProtNLM"/>
    </source>
</evidence>
<keyword evidence="1" id="KW-0472">Membrane</keyword>
<keyword evidence="3" id="KW-1185">Reference proteome</keyword>
<organism evidence="2 3">
    <name type="scientific">Actinocorallia aurantiaca</name>
    <dbReference type="NCBI Taxonomy" id="46204"/>
    <lineage>
        <taxon>Bacteria</taxon>
        <taxon>Bacillati</taxon>
        <taxon>Actinomycetota</taxon>
        <taxon>Actinomycetes</taxon>
        <taxon>Streptosporangiales</taxon>
        <taxon>Thermomonosporaceae</taxon>
        <taxon>Actinocorallia</taxon>
    </lineage>
</organism>
<feature type="transmembrane region" description="Helical" evidence="1">
    <location>
        <begin position="7"/>
        <end position="27"/>
    </location>
</feature>
<feature type="transmembrane region" description="Helical" evidence="1">
    <location>
        <begin position="72"/>
        <end position="90"/>
    </location>
</feature>
<feature type="transmembrane region" description="Helical" evidence="1">
    <location>
        <begin position="47"/>
        <end position="65"/>
    </location>
</feature>
<dbReference type="EMBL" id="BAAATZ010000016">
    <property type="protein sequence ID" value="GAA2729718.1"/>
    <property type="molecule type" value="Genomic_DNA"/>
</dbReference>
<gene>
    <name evidence="2" type="ORF">GCM10010439_40840</name>
</gene>
<protein>
    <recommendedName>
        <fullName evidence="4">Tryptophan-associated transmembrane protein</fullName>
    </recommendedName>
</protein>
<reference evidence="2 3" key="1">
    <citation type="journal article" date="2019" name="Int. J. Syst. Evol. Microbiol.">
        <title>The Global Catalogue of Microorganisms (GCM) 10K type strain sequencing project: providing services to taxonomists for standard genome sequencing and annotation.</title>
        <authorList>
            <consortium name="The Broad Institute Genomics Platform"/>
            <consortium name="The Broad Institute Genome Sequencing Center for Infectious Disease"/>
            <person name="Wu L."/>
            <person name="Ma J."/>
        </authorList>
    </citation>
    <scope>NUCLEOTIDE SEQUENCE [LARGE SCALE GENOMIC DNA]</scope>
    <source>
        <strain evidence="2 3">JCM 8201</strain>
    </source>
</reference>
<dbReference type="SUPFAM" id="SSF103473">
    <property type="entry name" value="MFS general substrate transporter"/>
    <property type="match status" value="1"/>
</dbReference>
<dbReference type="Proteomes" id="UP001501842">
    <property type="component" value="Unassembled WGS sequence"/>
</dbReference>
<dbReference type="RefSeq" id="WP_344452147.1">
    <property type="nucleotide sequence ID" value="NZ_BAAATZ010000016.1"/>
</dbReference>
<feature type="transmembrane region" description="Helical" evidence="1">
    <location>
        <begin position="96"/>
        <end position="118"/>
    </location>
</feature>
<evidence type="ECO:0000313" key="3">
    <source>
        <dbReference type="Proteomes" id="UP001501842"/>
    </source>
</evidence>
<keyword evidence="1" id="KW-1133">Transmembrane helix</keyword>
<name>A0ABN3UCW6_9ACTN</name>
<keyword evidence="1" id="KW-0812">Transmembrane</keyword>
<evidence type="ECO:0000313" key="2">
    <source>
        <dbReference type="EMBL" id="GAA2729718.1"/>
    </source>
</evidence>
<sequence>MRDKTKSFGVWIAVAAATFLNWAVWLGWDQKYDEHPDGTVSGPYEPWQVAGMVLVLAALVLATAFSRRYRTAILASTFGMAVSTVVFWSADESGLWAVGATMVVAGMLVTTTVAAAVVRAVHQARLRPASQP</sequence>